<dbReference type="PANTHER" id="PTHR37946:SF1">
    <property type="entry name" value="SLL1969 PROTEIN"/>
    <property type="match status" value="1"/>
</dbReference>
<feature type="non-terminal residue" evidence="2">
    <location>
        <position position="1"/>
    </location>
</feature>
<dbReference type="AlphaFoldDB" id="A0AAW9SW82"/>
<evidence type="ECO:0000313" key="3">
    <source>
        <dbReference type="Proteomes" id="UP001223646"/>
    </source>
</evidence>
<reference evidence="2" key="2">
    <citation type="submission" date="2024-05" db="EMBL/GenBank/DDBJ databases">
        <authorList>
            <person name="Wolfe A."/>
        </authorList>
    </citation>
    <scope>NUCLEOTIDE SEQUENCE</scope>
    <source>
        <strain evidence="2">UMB1064</strain>
    </source>
</reference>
<dbReference type="Pfam" id="PF00561">
    <property type="entry name" value="Abhydrolase_1"/>
    <property type="match status" value="1"/>
</dbReference>
<dbReference type="InterPro" id="IPR000073">
    <property type="entry name" value="AB_hydrolase_1"/>
</dbReference>
<gene>
    <name evidence="2" type="ORF">QP460_008655</name>
</gene>
<accession>A0AAW9SW82</accession>
<dbReference type="Gene3D" id="3.40.50.1820">
    <property type="entry name" value="alpha/beta hydrolase"/>
    <property type="match status" value="1"/>
</dbReference>
<comment type="caution">
    <text evidence="2">The sequence shown here is derived from an EMBL/GenBank/DDBJ whole genome shotgun (WGS) entry which is preliminary data.</text>
</comment>
<dbReference type="EMBL" id="JASOOY020000031">
    <property type="protein sequence ID" value="MEO3717659.1"/>
    <property type="molecule type" value="Genomic_DNA"/>
</dbReference>
<sequence length="239" mass="26036">VSKSRPWPVILLHGTGQVKGIWETLGGQLREDGWAVFAPDFGHRATDPINQSIDMLVPYIKAVLHATDAKHAVIVGHSQGGLIATLLSLRISKYIKHVVCLAAPNHGTNLGGIASSITKIPGTKSLMSNFVQSYWGVSGLEQLTGSKMVLNSNSHDILGPGVTYTCIATKYDQLISPPQSCFLDDGDTGMVTNLYVQDTFPQAIVLHEQMAHDWRPRALTREALFKLVGEDFDPIEHAE</sequence>
<evidence type="ECO:0000259" key="1">
    <source>
        <dbReference type="Pfam" id="PF00561"/>
    </source>
</evidence>
<organism evidence="2 3">
    <name type="scientific">Corynebacterium amycolatum</name>
    <dbReference type="NCBI Taxonomy" id="43765"/>
    <lineage>
        <taxon>Bacteria</taxon>
        <taxon>Bacillati</taxon>
        <taxon>Actinomycetota</taxon>
        <taxon>Actinomycetes</taxon>
        <taxon>Mycobacteriales</taxon>
        <taxon>Corynebacteriaceae</taxon>
        <taxon>Corynebacterium</taxon>
    </lineage>
</organism>
<dbReference type="RefSeq" id="WP_347658687.1">
    <property type="nucleotide sequence ID" value="NZ_JASOOY020000031.1"/>
</dbReference>
<protein>
    <submittedName>
        <fullName evidence="2">Alpha/beta fold hydrolase</fullName>
    </submittedName>
</protein>
<proteinExistence type="predicted"/>
<dbReference type="PANTHER" id="PTHR37946">
    <property type="entry name" value="SLL1969 PROTEIN"/>
    <property type="match status" value="1"/>
</dbReference>
<reference evidence="2" key="1">
    <citation type="submission" date="2023-05" db="EMBL/GenBank/DDBJ databases">
        <authorList>
            <person name="Du J."/>
        </authorList>
    </citation>
    <scope>NUCLEOTIDE SEQUENCE</scope>
    <source>
        <strain evidence="2">UMB1064</strain>
    </source>
</reference>
<dbReference type="InterPro" id="IPR029058">
    <property type="entry name" value="AB_hydrolase_fold"/>
</dbReference>
<feature type="domain" description="AB hydrolase-1" evidence="1">
    <location>
        <begin position="8"/>
        <end position="108"/>
    </location>
</feature>
<evidence type="ECO:0000313" key="2">
    <source>
        <dbReference type="EMBL" id="MEO3717659.1"/>
    </source>
</evidence>
<dbReference type="Proteomes" id="UP001223646">
    <property type="component" value="Unassembled WGS sequence"/>
</dbReference>
<dbReference type="GO" id="GO:0016787">
    <property type="term" value="F:hydrolase activity"/>
    <property type="evidence" value="ECO:0007669"/>
    <property type="project" value="UniProtKB-KW"/>
</dbReference>
<dbReference type="SUPFAM" id="SSF53474">
    <property type="entry name" value="alpha/beta-Hydrolases"/>
    <property type="match status" value="1"/>
</dbReference>
<name>A0AAW9SW82_CORAY</name>
<keyword evidence="2" id="KW-0378">Hydrolase</keyword>